<dbReference type="NCBIfam" id="TIGR02612">
    <property type="entry name" value="mob_myst_A"/>
    <property type="match status" value="1"/>
</dbReference>
<dbReference type="Proteomes" id="UP001209229">
    <property type="component" value="Unassembled WGS sequence"/>
</dbReference>
<dbReference type="EMBL" id="JAPDPJ010000041">
    <property type="protein sequence ID" value="MCW3787965.1"/>
    <property type="molecule type" value="Genomic_DNA"/>
</dbReference>
<evidence type="ECO:0000313" key="2">
    <source>
        <dbReference type="EMBL" id="MCW3787965.1"/>
    </source>
</evidence>
<dbReference type="RefSeq" id="WP_301191527.1">
    <property type="nucleotide sequence ID" value="NZ_JAPDPJ010000041.1"/>
</dbReference>
<proteinExistence type="predicted"/>
<dbReference type="Pfam" id="PF01381">
    <property type="entry name" value="HTH_3"/>
    <property type="match status" value="1"/>
</dbReference>
<dbReference type="SMART" id="SM00530">
    <property type="entry name" value="HTH_XRE"/>
    <property type="match status" value="1"/>
</dbReference>
<dbReference type="InterPro" id="IPR013435">
    <property type="entry name" value="Mobile_mystery_prot_A"/>
</dbReference>
<dbReference type="PROSITE" id="PS50943">
    <property type="entry name" value="HTH_CROC1"/>
    <property type="match status" value="1"/>
</dbReference>
<dbReference type="InterPro" id="IPR001387">
    <property type="entry name" value="Cro/C1-type_HTH"/>
</dbReference>
<dbReference type="Gene3D" id="1.10.260.40">
    <property type="entry name" value="lambda repressor-like DNA-binding domains"/>
    <property type="match status" value="1"/>
</dbReference>
<dbReference type="GO" id="GO:0003677">
    <property type="term" value="F:DNA binding"/>
    <property type="evidence" value="ECO:0007669"/>
    <property type="project" value="InterPro"/>
</dbReference>
<dbReference type="InterPro" id="IPR010982">
    <property type="entry name" value="Lambda_DNA-bd_dom_sf"/>
</dbReference>
<protein>
    <submittedName>
        <fullName evidence="2">Mobile mystery protein A</fullName>
    </submittedName>
</protein>
<keyword evidence="3" id="KW-1185">Reference proteome</keyword>
<dbReference type="AlphaFoldDB" id="A0AAE3SG00"/>
<evidence type="ECO:0000259" key="1">
    <source>
        <dbReference type="PROSITE" id="PS50943"/>
    </source>
</evidence>
<evidence type="ECO:0000313" key="3">
    <source>
        <dbReference type="Proteomes" id="UP001209229"/>
    </source>
</evidence>
<feature type="domain" description="HTH cro/C1-type" evidence="1">
    <location>
        <begin position="34"/>
        <end position="91"/>
    </location>
</feature>
<gene>
    <name evidence="2" type="ORF">OM075_15930</name>
</gene>
<name>A0AAE3SG00_9BACT</name>
<sequence>MSYWDKKILREQLDKKILPLRKAVESGATSFGWIKAIREALGMSTSQLGKRVGIDQSRISRLENSEVDGNIKLSSLQNIARGLGMEFVYGFVPRGTLDDMVRDQARKIAMVRMKRLNHTMALELQELSDEDKKNALKDMVDKILIDNPKDFWSK</sequence>
<accession>A0AAE3SG00</accession>
<dbReference type="SUPFAM" id="SSF47413">
    <property type="entry name" value="lambda repressor-like DNA-binding domains"/>
    <property type="match status" value="1"/>
</dbReference>
<dbReference type="CDD" id="cd00093">
    <property type="entry name" value="HTH_XRE"/>
    <property type="match status" value="1"/>
</dbReference>
<reference evidence="2" key="1">
    <citation type="submission" date="2022-10" db="EMBL/GenBank/DDBJ databases">
        <authorList>
            <person name="Yu W.X."/>
        </authorList>
    </citation>
    <scope>NUCLEOTIDE SEQUENCE</scope>
    <source>
        <strain evidence="2">AAT</strain>
    </source>
</reference>
<comment type="caution">
    <text evidence="2">The sequence shown here is derived from an EMBL/GenBank/DDBJ whole genome shotgun (WGS) entry which is preliminary data.</text>
</comment>
<organism evidence="2 3">
    <name type="scientific">Plebeiibacterium sediminum</name>
    <dbReference type="NCBI Taxonomy" id="2992112"/>
    <lineage>
        <taxon>Bacteria</taxon>
        <taxon>Pseudomonadati</taxon>
        <taxon>Bacteroidota</taxon>
        <taxon>Bacteroidia</taxon>
        <taxon>Marinilabiliales</taxon>
        <taxon>Marinilabiliaceae</taxon>
        <taxon>Plebeiibacterium</taxon>
    </lineage>
</organism>